<evidence type="ECO:0000259" key="11">
    <source>
        <dbReference type="PROSITE" id="PS50305"/>
    </source>
</evidence>
<comment type="similarity">
    <text evidence="3">Belongs to the sirtuin family. Class I subfamily.</text>
</comment>
<name>A0AAW0GKA2_9APHY</name>
<reference evidence="12 13" key="1">
    <citation type="submission" date="2022-09" db="EMBL/GenBank/DDBJ databases">
        <authorList>
            <person name="Palmer J.M."/>
        </authorList>
    </citation>
    <scope>NUCLEOTIDE SEQUENCE [LARGE SCALE GENOMIC DNA]</scope>
    <source>
        <strain evidence="12 13">DSM 7382</strain>
    </source>
</reference>
<feature type="domain" description="Deacetylase sirtuin-type" evidence="11">
    <location>
        <begin position="1"/>
        <end position="216"/>
    </location>
</feature>
<dbReference type="InterPro" id="IPR003000">
    <property type="entry name" value="Sirtuin"/>
</dbReference>
<dbReference type="InterPro" id="IPR029035">
    <property type="entry name" value="DHS-like_NAD/FAD-binding_dom"/>
</dbReference>
<organism evidence="12 13">
    <name type="scientific">Cerrena zonata</name>
    <dbReference type="NCBI Taxonomy" id="2478898"/>
    <lineage>
        <taxon>Eukaryota</taxon>
        <taxon>Fungi</taxon>
        <taxon>Dikarya</taxon>
        <taxon>Basidiomycota</taxon>
        <taxon>Agaricomycotina</taxon>
        <taxon>Agaricomycetes</taxon>
        <taxon>Polyporales</taxon>
        <taxon>Cerrenaceae</taxon>
        <taxon>Cerrena</taxon>
    </lineage>
</organism>
<comment type="cofactor">
    <cofactor evidence="1">
        <name>Zn(2+)</name>
        <dbReference type="ChEBI" id="CHEBI:29105"/>
    </cofactor>
</comment>
<dbReference type="GO" id="GO:0005634">
    <property type="term" value="C:nucleus"/>
    <property type="evidence" value="ECO:0007669"/>
    <property type="project" value="TreeGrafter"/>
</dbReference>
<evidence type="ECO:0000256" key="10">
    <source>
        <dbReference type="SAM" id="MobiDB-lite"/>
    </source>
</evidence>
<sequence length="341" mass="37907">MIQANLARLNLPYPEAVFEINFFRENPEPFYTLARELLPGRFRPTLTHSFVKLLSDHGLLQMCFTQNIDTLERMAGVPPQRIIEAHGSFANQHCIDCGAEFDRNTLVKHIKSGTIAHCEKCNGLVKPDIIFFGEALPKEFHKSIPLLHSADLLIVMGTSLTVHPFAALSKMVPEGCPRVLVNLDEVGDFGTRSDDVICLGKTDDIARELCKELGWEDELDAAWKETEESVVDFNSDEPVATKDLSAEDEVKAITDLISKTLHIDDVPQDASEGHRDENNEKPSSSIQVQVNHTESTKPKATYIIGGLDPKGEDAKEEDTKAEGNKDTVSVEDDKKVTDQKL</sequence>
<protein>
    <recommendedName>
        <fullName evidence="11">Deacetylase sirtuin-type domain-containing protein</fullName>
    </recommendedName>
</protein>
<keyword evidence="8" id="KW-0496">Mitochondrion</keyword>
<feature type="binding site" evidence="9">
    <location>
        <position position="94"/>
    </location>
    <ligand>
        <name>Zn(2+)</name>
        <dbReference type="ChEBI" id="CHEBI:29105"/>
    </ligand>
</feature>
<dbReference type="Pfam" id="PF02146">
    <property type="entry name" value="SIR2"/>
    <property type="match status" value="1"/>
</dbReference>
<dbReference type="InterPro" id="IPR026591">
    <property type="entry name" value="Sirtuin_cat_small_dom_sf"/>
</dbReference>
<evidence type="ECO:0000256" key="5">
    <source>
        <dbReference type="ARBA" id="ARBA00022723"/>
    </source>
</evidence>
<evidence type="ECO:0000256" key="6">
    <source>
        <dbReference type="ARBA" id="ARBA00022833"/>
    </source>
</evidence>
<evidence type="ECO:0000256" key="3">
    <source>
        <dbReference type="ARBA" id="ARBA00006924"/>
    </source>
</evidence>
<feature type="active site" description="Proton acceptor" evidence="9">
    <location>
        <position position="86"/>
    </location>
</feature>
<dbReference type="GO" id="GO:0046872">
    <property type="term" value="F:metal ion binding"/>
    <property type="evidence" value="ECO:0007669"/>
    <property type="project" value="UniProtKB-KW"/>
</dbReference>
<dbReference type="GO" id="GO:0070403">
    <property type="term" value="F:NAD+ binding"/>
    <property type="evidence" value="ECO:0007669"/>
    <property type="project" value="InterPro"/>
</dbReference>
<comment type="caution">
    <text evidence="12">The sequence shown here is derived from an EMBL/GenBank/DDBJ whole genome shotgun (WGS) entry which is preliminary data.</text>
</comment>
<comment type="subcellular location">
    <subcellularLocation>
        <location evidence="2">Mitochondrion</location>
    </subcellularLocation>
</comment>
<dbReference type="Proteomes" id="UP001385951">
    <property type="component" value="Unassembled WGS sequence"/>
</dbReference>
<keyword evidence="13" id="KW-1185">Reference proteome</keyword>
<feature type="region of interest" description="Disordered" evidence="10">
    <location>
        <begin position="264"/>
        <end position="341"/>
    </location>
</feature>
<evidence type="ECO:0000256" key="4">
    <source>
        <dbReference type="ARBA" id="ARBA00022679"/>
    </source>
</evidence>
<keyword evidence="7" id="KW-0520">NAD</keyword>
<feature type="binding site" evidence="9">
    <location>
        <position position="121"/>
    </location>
    <ligand>
        <name>Zn(2+)</name>
        <dbReference type="ChEBI" id="CHEBI:29105"/>
    </ligand>
</feature>
<dbReference type="GO" id="GO:0017136">
    <property type="term" value="F:histone deacetylase activity, NAD-dependent"/>
    <property type="evidence" value="ECO:0007669"/>
    <property type="project" value="TreeGrafter"/>
</dbReference>
<evidence type="ECO:0000313" key="13">
    <source>
        <dbReference type="Proteomes" id="UP001385951"/>
    </source>
</evidence>
<accession>A0AAW0GKA2</accession>
<dbReference type="SUPFAM" id="SSF52467">
    <property type="entry name" value="DHS-like NAD/FAD-binding domain"/>
    <property type="match status" value="1"/>
</dbReference>
<keyword evidence="5 9" id="KW-0479">Metal-binding</keyword>
<dbReference type="Gene3D" id="3.40.50.1220">
    <property type="entry name" value="TPP-binding domain"/>
    <property type="match status" value="1"/>
</dbReference>
<evidence type="ECO:0000313" key="12">
    <source>
        <dbReference type="EMBL" id="KAK7690069.1"/>
    </source>
</evidence>
<feature type="binding site" evidence="9">
    <location>
        <position position="97"/>
    </location>
    <ligand>
        <name>Zn(2+)</name>
        <dbReference type="ChEBI" id="CHEBI:29105"/>
    </ligand>
</feature>
<keyword evidence="4" id="KW-0808">Transferase</keyword>
<dbReference type="PROSITE" id="PS50305">
    <property type="entry name" value="SIRTUIN"/>
    <property type="match status" value="1"/>
</dbReference>
<feature type="binding site" evidence="9">
    <location>
        <position position="118"/>
    </location>
    <ligand>
        <name>Zn(2+)</name>
        <dbReference type="ChEBI" id="CHEBI:29105"/>
    </ligand>
</feature>
<evidence type="ECO:0000256" key="1">
    <source>
        <dbReference type="ARBA" id="ARBA00001947"/>
    </source>
</evidence>
<dbReference type="EMBL" id="JASBNA010000007">
    <property type="protein sequence ID" value="KAK7690069.1"/>
    <property type="molecule type" value="Genomic_DNA"/>
</dbReference>
<feature type="compositionally biased region" description="Polar residues" evidence="10">
    <location>
        <begin position="281"/>
        <end position="293"/>
    </location>
</feature>
<dbReference type="InterPro" id="IPR050134">
    <property type="entry name" value="NAD-dep_sirtuin_deacylases"/>
</dbReference>
<dbReference type="AlphaFoldDB" id="A0AAW0GKA2"/>
<evidence type="ECO:0000256" key="2">
    <source>
        <dbReference type="ARBA" id="ARBA00004173"/>
    </source>
</evidence>
<dbReference type="GO" id="GO:0005739">
    <property type="term" value="C:mitochondrion"/>
    <property type="evidence" value="ECO:0007669"/>
    <property type="project" value="UniProtKB-SubCell"/>
</dbReference>
<dbReference type="PANTHER" id="PTHR11085">
    <property type="entry name" value="NAD-DEPENDENT PROTEIN DEACYLASE SIRTUIN-5, MITOCHONDRIAL-RELATED"/>
    <property type="match status" value="1"/>
</dbReference>
<dbReference type="Gene3D" id="3.30.1600.10">
    <property type="entry name" value="SIR2/SIRT2 'Small Domain"/>
    <property type="match status" value="1"/>
</dbReference>
<dbReference type="PANTHER" id="PTHR11085:SF6">
    <property type="entry name" value="NAD-DEPENDENT PROTEIN DEACETYLASE SIRTUIN-2"/>
    <property type="match status" value="1"/>
</dbReference>
<gene>
    <name evidence="12" type="ORF">QCA50_006715</name>
</gene>
<proteinExistence type="inferred from homology"/>
<feature type="compositionally biased region" description="Basic and acidic residues" evidence="10">
    <location>
        <begin position="309"/>
        <end position="325"/>
    </location>
</feature>
<keyword evidence="6 9" id="KW-0862">Zinc</keyword>
<evidence type="ECO:0000256" key="7">
    <source>
        <dbReference type="ARBA" id="ARBA00023027"/>
    </source>
</evidence>
<feature type="compositionally biased region" description="Basic and acidic residues" evidence="10">
    <location>
        <begin position="331"/>
        <end position="341"/>
    </location>
</feature>
<feature type="compositionally biased region" description="Basic and acidic residues" evidence="10">
    <location>
        <begin position="264"/>
        <end position="280"/>
    </location>
</feature>
<dbReference type="InterPro" id="IPR026590">
    <property type="entry name" value="Ssirtuin_cat_dom"/>
</dbReference>
<evidence type="ECO:0000256" key="8">
    <source>
        <dbReference type="ARBA" id="ARBA00023128"/>
    </source>
</evidence>
<evidence type="ECO:0000256" key="9">
    <source>
        <dbReference type="PROSITE-ProRule" id="PRU00236"/>
    </source>
</evidence>